<reference evidence="3" key="1">
    <citation type="journal article" date="2007" name="Plant Cell">
        <title>Dothideomycete-plant interactions illuminated by genome sequencing and EST analysis of the wheat pathogen Stagonospora nodorum.</title>
        <authorList>
            <person name="Hane J.K."/>
            <person name="Lowe R.G."/>
            <person name="Solomon P.S."/>
            <person name="Tan K.C."/>
            <person name="Schoch C.L."/>
            <person name="Spatafora J.W."/>
            <person name="Crous P.W."/>
            <person name="Kodira C."/>
            <person name="Birren B.W."/>
            <person name="Galagan J.E."/>
            <person name="Torriani S.F."/>
            <person name="McDonald B.A."/>
            <person name="Oliver R.P."/>
        </authorList>
    </citation>
    <scope>NUCLEOTIDE SEQUENCE [LARGE SCALE GENOMIC DNA]</scope>
    <source>
        <strain evidence="3">SN15 / ATCC MYA-4574 / FGSC 10173</strain>
    </source>
</reference>
<proteinExistence type="predicted"/>
<dbReference type="GeneID" id="5980848"/>
<name>Q0U3E5_PHANO</name>
<dbReference type="KEGG" id="pno:SNOG_13719"/>
<feature type="region of interest" description="Disordered" evidence="1">
    <location>
        <begin position="115"/>
        <end position="140"/>
    </location>
</feature>
<dbReference type="Proteomes" id="UP000001055">
    <property type="component" value="Unassembled WGS sequence"/>
</dbReference>
<organism evidence="2 3">
    <name type="scientific">Phaeosphaeria nodorum (strain SN15 / ATCC MYA-4574 / FGSC 10173)</name>
    <name type="common">Glume blotch fungus</name>
    <name type="synonym">Parastagonospora nodorum</name>
    <dbReference type="NCBI Taxonomy" id="321614"/>
    <lineage>
        <taxon>Eukaryota</taxon>
        <taxon>Fungi</taxon>
        <taxon>Dikarya</taxon>
        <taxon>Ascomycota</taxon>
        <taxon>Pezizomycotina</taxon>
        <taxon>Dothideomycetes</taxon>
        <taxon>Pleosporomycetidae</taxon>
        <taxon>Pleosporales</taxon>
        <taxon>Pleosporineae</taxon>
        <taxon>Phaeosphaeriaceae</taxon>
        <taxon>Parastagonospora</taxon>
    </lineage>
</organism>
<accession>Q0U3E5</accession>
<dbReference type="EMBL" id="CH445352">
    <property type="protein sequence ID" value="EAT78743.1"/>
    <property type="molecule type" value="Genomic_DNA"/>
</dbReference>
<sequence length="140" mass="15452">MDDKFMFFNALHKRQQNPKLHALAIGSYIRNRKEERADMGVPGGFKYFSQHCFVRGMQTDMLGRTIAVVLPVTRAILQAAEPLADILDYDSECSLSSAAIGTLSIHSCAVRTMSESSGIEDSPSPRLNLGQHPGVKNDQQ</sequence>
<dbReference type="InParanoid" id="Q0U3E5"/>
<evidence type="ECO:0000313" key="2">
    <source>
        <dbReference type="EMBL" id="EAT78743.1"/>
    </source>
</evidence>
<protein>
    <submittedName>
        <fullName evidence="2">Uncharacterized protein</fullName>
    </submittedName>
</protein>
<dbReference type="AlphaFoldDB" id="Q0U3E5"/>
<gene>
    <name evidence="2" type="ORF">SNOG_13719</name>
</gene>
<evidence type="ECO:0000256" key="1">
    <source>
        <dbReference type="SAM" id="MobiDB-lite"/>
    </source>
</evidence>
<dbReference type="RefSeq" id="XP_001803926.1">
    <property type="nucleotide sequence ID" value="XM_001803874.1"/>
</dbReference>
<evidence type="ECO:0000313" key="3">
    <source>
        <dbReference type="Proteomes" id="UP000001055"/>
    </source>
</evidence>